<organism evidence="1 2">
    <name type="scientific">Armillaria gallica</name>
    <name type="common">Bulbous honey fungus</name>
    <name type="synonym">Armillaria bulbosa</name>
    <dbReference type="NCBI Taxonomy" id="47427"/>
    <lineage>
        <taxon>Eukaryota</taxon>
        <taxon>Fungi</taxon>
        <taxon>Dikarya</taxon>
        <taxon>Basidiomycota</taxon>
        <taxon>Agaricomycotina</taxon>
        <taxon>Agaricomycetes</taxon>
        <taxon>Agaricomycetidae</taxon>
        <taxon>Agaricales</taxon>
        <taxon>Marasmiineae</taxon>
        <taxon>Physalacriaceae</taxon>
        <taxon>Armillaria</taxon>
    </lineage>
</organism>
<accession>A0A2H3CWK7</accession>
<protein>
    <submittedName>
        <fullName evidence="1">Uncharacterized protein</fullName>
    </submittedName>
</protein>
<dbReference type="Proteomes" id="UP000217790">
    <property type="component" value="Unassembled WGS sequence"/>
</dbReference>
<evidence type="ECO:0000313" key="1">
    <source>
        <dbReference type="EMBL" id="PBK81157.1"/>
    </source>
</evidence>
<name>A0A2H3CWK7_ARMGA</name>
<proteinExistence type="predicted"/>
<gene>
    <name evidence="1" type="ORF">ARMGADRAFT_814569</name>
</gene>
<dbReference type="AlphaFoldDB" id="A0A2H3CWK7"/>
<dbReference type="InParanoid" id="A0A2H3CWK7"/>
<keyword evidence="2" id="KW-1185">Reference proteome</keyword>
<reference evidence="2" key="1">
    <citation type="journal article" date="2017" name="Nat. Ecol. Evol.">
        <title>Genome expansion and lineage-specific genetic innovations in the forest pathogenic fungi Armillaria.</title>
        <authorList>
            <person name="Sipos G."/>
            <person name="Prasanna A.N."/>
            <person name="Walter M.C."/>
            <person name="O'Connor E."/>
            <person name="Balint B."/>
            <person name="Krizsan K."/>
            <person name="Kiss B."/>
            <person name="Hess J."/>
            <person name="Varga T."/>
            <person name="Slot J."/>
            <person name="Riley R."/>
            <person name="Boka B."/>
            <person name="Rigling D."/>
            <person name="Barry K."/>
            <person name="Lee J."/>
            <person name="Mihaltcheva S."/>
            <person name="LaButti K."/>
            <person name="Lipzen A."/>
            <person name="Waldron R."/>
            <person name="Moloney N.M."/>
            <person name="Sperisen C."/>
            <person name="Kredics L."/>
            <person name="Vagvoelgyi C."/>
            <person name="Patrignani A."/>
            <person name="Fitzpatrick D."/>
            <person name="Nagy I."/>
            <person name="Doyle S."/>
            <person name="Anderson J.B."/>
            <person name="Grigoriev I.V."/>
            <person name="Gueldener U."/>
            <person name="Muensterkoetter M."/>
            <person name="Nagy L.G."/>
        </authorList>
    </citation>
    <scope>NUCLEOTIDE SEQUENCE [LARGE SCALE GENOMIC DNA]</scope>
    <source>
        <strain evidence="2">Ar21-2</strain>
    </source>
</reference>
<evidence type="ECO:0000313" key="2">
    <source>
        <dbReference type="Proteomes" id="UP000217790"/>
    </source>
</evidence>
<sequence length="85" mass="9768">MASLDYSGNRPHRYIPPFWLSLEYNCHGAFERATRIARLLPPDNQSLLILASTTIWECRLGLTATQVTLSQSKCRLPSDSWHHRT</sequence>
<dbReference type="EMBL" id="KZ293734">
    <property type="protein sequence ID" value="PBK81157.1"/>
    <property type="molecule type" value="Genomic_DNA"/>
</dbReference>